<dbReference type="Gene3D" id="3.50.50.60">
    <property type="entry name" value="FAD/NAD(P)-binding domain"/>
    <property type="match status" value="1"/>
</dbReference>
<proteinExistence type="predicted"/>
<dbReference type="Proteomes" id="UP001196870">
    <property type="component" value="Unassembled WGS sequence"/>
</dbReference>
<keyword evidence="1" id="KW-0560">Oxidoreductase</keyword>
<evidence type="ECO:0000259" key="2">
    <source>
        <dbReference type="Pfam" id="PF01266"/>
    </source>
</evidence>
<dbReference type="RefSeq" id="WP_211852884.1">
    <property type="nucleotide sequence ID" value="NZ_JAAGBB010000013.1"/>
</dbReference>
<organism evidence="3 4">
    <name type="scientific">Plastoroseomonas hellenica</name>
    <dbReference type="NCBI Taxonomy" id="2687306"/>
    <lineage>
        <taxon>Bacteria</taxon>
        <taxon>Pseudomonadati</taxon>
        <taxon>Pseudomonadota</taxon>
        <taxon>Alphaproteobacteria</taxon>
        <taxon>Acetobacterales</taxon>
        <taxon>Acetobacteraceae</taxon>
        <taxon>Plastoroseomonas</taxon>
    </lineage>
</organism>
<name>A0ABS5EY46_9PROT</name>
<evidence type="ECO:0000313" key="3">
    <source>
        <dbReference type="EMBL" id="MBR0665214.1"/>
    </source>
</evidence>
<dbReference type="SUPFAM" id="SSF51905">
    <property type="entry name" value="FAD/NAD(P)-binding domain"/>
    <property type="match status" value="1"/>
</dbReference>
<dbReference type="Pfam" id="PF01266">
    <property type="entry name" value="DAO"/>
    <property type="match status" value="1"/>
</dbReference>
<dbReference type="InterPro" id="IPR036188">
    <property type="entry name" value="FAD/NAD-bd_sf"/>
</dbReference>
<dbReference type="EMBL" id="JAAGBB010000013">
    <property type="protein sequence ID" value="MBR0665214.1"/>
    <property type="molecule type" value="Genomic_DNA"/>
</dbReference>
<dbReference type="InterPro" id="IPR006076">
    <property type="entry name" value="FAD-dep_OxRdtase"/>
</dbReference>
<dbReference type="PANTHER" id="PTHR13847:SF281">
    <property type="entry name" value="FAD DEPENDENT OXIDOREDUCTASE DOMAIN-CONTAINING PROTEIN"/>
    <property type="match status" value="1"/>
</dbReference>
<reference evidence="4" key="1">
    <citation type="journal article" date="2021" name="Syst. Appl. Microbiol.">
        <title>Roseomonas hellenica sp. nov., isolated from roots of wild-growing Alkanna tinctoria.</title>
        <authorList>
            <person name="Rat A."/>
            <person name="Naranjo H.D."/>
            <person name="Lebbe L."/>
            <person name="Cnockaert M."/>
            <person name="Krigas N."/>
            <person name="Grigoriadou K."/>
            <person name="Maloupa E."/>
            <person name="Willems A."/>
        </authorList>
    </citation>
    <scope>NUCLEOTIDE SEQUENCE [LARGE SCALE GENOMIC DNA]</scope>
    <source>
        <strain evidence="4">LMG 31523</strain>
    </source>
</reference>
<keyword evidence="4" id="KW-1185">Reference proteome</keyword>
<protein>
    <submittedName>
        <fullName evidence="3">FAD-binding oxidoreductase</fullName>
    </submittedName>
</protein>
<evidence type="ECO:0000313" key="4">
    <source>
        <dbReference type="Proteomes" id="UP001196870"/>
    </source>
</evidence>
<gene>
    <name evidence="3" type="ORF">GXW71_12690</name>
</gene>
<comment type="caution">
    <text evidence="3">The sequence shown here is derived from an EMBL/GenBank/DDBJ whole genome shotgun (WGS) entry which is preliminary data.</text>
</comment>
<accession>A0ABS5EY46</accession>
<dbReference type="Gene3D" id="3.30.9.10">
    <property type="entry name" value="D-Amino Acid Oxidase, subunit A, domain 2"/>
    <property type="match status" value="1"/>
</dbReference>
<feature type="domain" description="FAD dependent oxidoreductase" evidence="2">
    <location>
        <begin position="36"/>
        <end position="392"/>
    </location>
</feature>
<dbReference type="PANTHER" id="PTHR13847">
    <property type="entry name" value="SARCOSINE DEHYDROGENASE-RELATED"/>
    <property type="match status" value="1"/>
</dbReference>
<sequence length="442" mass="47743">MASDAVFAEGFRTTPWWWDGFTPPEDPPAELPQAVDVLVVGAGYAGVHCALTLAEHGRDVLVLDAERLGWGASSRSGGQVTGGANVGKTPGGGNAIARSAAVERRHALLRDAAAAMRHLEATIERHQIRCGWRLSGRLTALWTPAHRKSWEARLDDLNTHAGAEASMISREAMRAEIGSDFYAGGVLIRRGGHLQPAELFGGLLAAARAAGARAHGMTPVQAIERVPGGWQVRTPRGTVRADQVVIATNGYTGPLIPALRRRALPVTTHMIATEALPAGLAQRIMPRDRAVSETRRVVNHYRLSPDGTRLLFGGRARFFPAEERVTAAILHRLMTERFPELAGVRITNSWGGKVAVSFDYVPHIGQHDGIHYAMGCNGSGIVMMNWLGHGIARKIIEGGSAPVNAFDTGGAPTHPLYHGVPWFIPVVGTYYQVRDWADRRRA</sequence>
<evidence type="ECO:0000256" key="1">
    <source>
        <dbReference type="ARBA" id="ARBA00023002"/>
    </source>
</evidence>